<dbReference type="Proteomes" id="UP000799537">
    <property type="component" value="Unassembled WGS sequence"/>
</dbReference>
<dbReference type="RefSeq" id="XP_033666266.1">
    <property type="nucleotide sequence ID" value="XM_033807140.1"/>
</dbReference>
<evidence type="ECO:0000313" key="3">
    <source>
        <dbReference type="Proteomes" id="UP000799537"/>
    </source>
</evidence>
<dbReference type="GeneID" id="54560412"/>
<proteinExistence type="predicted"/>
<dbReference type="OrthoDB" id="2148716at2759"/>
<accession>A0A6A6CDR4</accession>
<dbReference type="InterPro" id="IPR037401">
    <property type="entry name" value="SnoaL-like"/>
</dbReference>
<name>A0A6A6CDR4_ZASCE</name>
<evidence type="ECO:0000313" key="2">
    <source>
        <dbReference type="EMBL" id="KAF2165377.1"/>
    </source>
</evidence>
<gene>
    <name evidence="2" type="ORF">M409DRAFT_24227</name>
</gene>
<dbReference type="AlphaFoldDB" id="A0A6A6CDR4"/>
<keyword evidence="3" id="KW-1185">Reference proteome</keyword>
<organism evidence="2 3">
    <name type="scientific">Zasmidium cellare ATCC 36951</name>
    <dbReference type="NCBI Taxonomy" id="1080233"/>
    <lineage>
        <taxon>Eukaryota</taxon>
        <taxon>Fungi</taxon>
        <taxon>Dikarya</taxon>
        <taxon>Ascomycota</taxon>
        <taxon>Pezizomycotina</taxon>
        <taxon>Dothideomycetes</taxon>
        <taxon>Dothideomycetidae</taxon>
        <taxon>Mycosphaerellales</taxon>
        <taxon>Mycosphaerellaceae</taxon>
        <taxon>Zasmidium</taxon>
    </lineage>
</organism>
<protein>
    <recommendedName>
        <fullName evidence="1">SnoaL-like domain-containing protein</fullName>
    </recommendedName>
</protein>
<dbReference type="EMBL" id="ML993600">
    <property type="protein sequence ID" value="KAF2165377.1"/>
    <property type="molecule type" value="Genomic_DNA"/>
</dbReference>
<sequence length="163" mass="18749">MAADPWTQPHTLPNLTPKEGILDAINRITWGLDLHDRALFKSAFSTQGTPKLHFPFRQLDLSGRDEISTKFFNGVKYHETDHQISNVRISYEAGRKEARVWAMGQNQHHNKGEALKTRVEGRMTGARYVFDVVEDSDEVWRVMEWWVEITWEGGDPSVVGKVE</sequence>
<reference evidence="2" key="1">
    <citation type="journal article" date="2020" name="Stud. Mycol.">
        <title>101 Dothideomycetes genomes: a test case for predicting lifestyles and emergence of pathogens.</title>
        <authorList>
            <person name="Haridas S."/>
            <person name="Albert R."/>
            <person name="Binder M."/>
            <person name="Bloem J."/>
            <person name="Labutti K."/>
            <person name="Salamov A."/>
            <person name="Andreopoulos B."/>
            <person name="Baker S."/>
            <person name="Barry K."/>
            <person name="Bills G."/>
            <person name="Bluhm B."/>
            <person name="Cannon C."/>
            <person name="Castanera R."/>
            <person name="Culley D."/>
            <person name="Daum C."/>
            <person name="Ezra D."/>
            <person name="Gonzalez J."/>
            <person name="Henrissat B."/>
            <person name="Kuo A."/>
            <person name="Liang C."/>
            <person name="Lipzen A."/>
            <person name="Lutzoni F."/>
            <person name="Magnuson J."/>
            <person name="Mondo S."/>
            <person name="Nolan M."/>
            <person name="Ohm R."/>
            <person name="Pangilinan J."/>
            <person name="Park H.-J."/>
            <person name="Ramirez L."/>
            <person name="Alfaro M."/>
            <person name="Sun H."/>
            <person name="Tritt A."/>
            <person name="Yoshinaga Y."/>
            <person name="Zwiers L.-H."/>
            <person name="Turgeon B."/>
            <person name="Goodwin S."/>
            <person name="Spatafora J."/>
            <person name="Crous P."/>
            <person name="Grigoriev I."/>
        </authorList>
    </citation>
    <scope>NUCLEOTIDE SEQUENCE</scope>
    <source>
        <strain evidence="2">ATCC 36951</strain>
    </source>
</reference>
<dbReference type="Gene3D" id="3.10.450.50">
    <property type="match status" value="1"/>
</dbReference>
<dbReference type="InterPro" id="IPR032710">
    <property type="entry name" value="NTF2-like_dom_sf"/>
</dbReference>
<dbReference type="Pfam" id="PF13577">
    <property type="entry name" value="SnoaL_4"/>
    <property type="match status" value="1"/>
</dbReference>
<feature type="domain" description="SnoaL-like" evidence="1">
    <location>
        <begin position="17"/>
        <end position="144"/>
    </location>
</feature>
<evidence type="ECO:0000259" key="1">
    <source>
        <dbReference type="Pfam" id="PF13577"/>
    </source>
</evidence>
<dbReference type="SUPFAM" id="SSF54427">
    <property type="entry name" value="NTF2-like"/>
    <property type="match status" value="1"/>
</dbReference>